<proteinExistence type="predicted"/>
<sequence>MKIKIKIHLWEAMVSPKCLLPLPPPMYPKIIPCATSISPGVGCAEQNFRLRTFPLGSAGSNRPSLPPPASFPEVSRLSRSCMQFPGRCDQHIHSATPWSLINPEPPSQGRRVGTRSPLYCLLIDAYGAAVDLTRVTVACPVPMFQQWKTTSGKPELVDHRIAMNDAGDGVDVVSILQAHEALESGSLP</sequence>
<protein>
    <submittedName>
        <fullName evidence="1">Uncharacterized protein</fullName>
    </submittedName>
</protein>
<dbReference type="Proteomes" id="UP000800094">
    <property type="component" value="Unassembled WGS sequence"/>
</dbReference>
<keyword evidence="2" id="KW-1185">Reference proteome</keyword>
<accession>A0A6A6IXD3</accession>
<dbReference type="AlphaFoldDB" id="A0A6A6IXD3"/>
<dbReference type="EMBL" id="ML987190">
    <property type="protein sequence ID" value="KAF2255026.1"/>
    <property type="molecule type" value="Genomic_DNA"/>
</dbReference>
<dbReference type="RefSeq" id="XP_033690030.1">
    <property type="nucleotide sequence ID" value="XM_033819957.1"/>
</dbReference>
<evidence type="ECO:0000313" key="1">
    <source>
        <dbReference type="EMBL" id="KAF2255026.1"/>
    </source>
</evidence>
<organism evidence="1 2">
    <name type="scientific">Trematosphaeria pertusa</name>
    <dbReference type="NCBI Taxonomy" id="390896"/>
    <lineage>
        <taxon>Eukaryota</taxon>
        <taxon>Fungi</taxon>
        <taxon>Dikarya</taxon>
        <taxon>Ascomycota</taxon>
        <taxon>Pezizomycotina</taxon>
        <taxon>Dothideomycetes</taxon>
        <taxon>Pleosporomycetidae</taxon>
        <taxon>Pleosporales</taxon>
        <taxon>Massarineae</taxon>
        <taxon>Trematosphaeriaceae</taxon>
        <taxon>Trematosphaeria</taxon>
    </lineage>
</organism>
<reference evidence="1" key="1">
    <citation type="journal article" date="2020" name="Stud. Mycol.">
        <title>101 Dothideomycetes genomes: a test case for predicting lifestyles and emergence of pathogens.</title>
        <authorList>
            <person name="Haridas S."/>
            <person name="Albert R."/>
            <person name="Binder M."/>
            <person name="Bloem J."/>
            <person name="Labutti K."/>
            <person name="Salamov A."/>
            <person name="Andreopoulos B."/>
            <person name="Baker S."/>
            <person name="Barry K."/>
            <person name="Bills G."/>
            <person name="Bluhm B."/>
            <person name="Cannon C."/>
            <person name="Castanera R."/>
            <person name="Culley D."/>
            <person name="Daum C."/>
            <person name="Ezra D."/>
            <person name="Gonzalez J."/>
            <person name="Henrissat B."/>
            <person name="Kuo A."/>
            <person name="Liang C."/>
            <person name="Lipzen A."/>
            <person name="Lutzoni F."/>
            <person name="Magnuson J."/>
            <person name="Mondo S."/>
            <person name="Nolan M."/>
            <person name="Ohm R."/>
            <person name="Pangilinan J."/>
            <person name="Park H.-J."/>
            <person name="Ramirez L."/>
            <person name="Alfaro M."/>
            <person name="Sun H."/>
            <person name="Tritt A."/>
            <person name="Yoshinaga Y."/>
            <person name="Zwiers L.-H."/>
            <person name="Turgeon B."/>
            <person name="Goodwin S."/>
            <person name="Spatafora J."/>
            <person name="Crous P."/>
            <person name="Grigoriev I."/>
        </authorList>
    </citation>
    <scope>NUCLEOTIDE SEQUENCE</scope>
    <source>
        <strain evidence="1">CBS 122368</strain>
    </source>
</reference>
<dbReference type="GeneID" id="54573287"/>
<gene>
    <name evidence="1" type="ORF">BU26DRAFT_149724</name>
</gene>
<name>A0A6A6IXD3_9PLEO</name>
<evidence type="ECO:0000313" key="2">
    <source>
        <dbReference type="Proteomes" id="UP000800094"/>
    </source>
</evidence>